<evidence type="ECO:0000313" key="5">
    <source>
        <dbReference type="Proteomes" id="UP000240708"/>
    </source>
</evidence>
<keyword evidence="1" id="KW-0175">Coiled coil</keyword>
<reference evidence="4 5" key="1">
    <citation type="submission" date="2018-03" db="EMBL/GenBank/DDBJ databases">
        <title>Genomic Encyclopedia of Archaeal and Bacterial Type Strains, Phase II (KMG-II): from individual species to whole genera.</title>
        <authorList>
            <person name="Goeker M."/>
        </authorList>
    </citation>
    <scope>NUCLEOTIDE SEQUENCE [LARGE SCALE GENOMIC DNA]</scope>
    <source>
        <strain evidence="4 5">DSM 28057</strain>
    </source>
</reference>
<dbReference type="OrthoDB" id="5381491at2"/>
<dbReference type="Pfam" id="PF14257">
    <property type="entry name" value="DUF4349"/>
    <property type="match status" value="1"/>
</dbReference>
<keyword evidence="2" id="KW-0472">Membrane</keyword>
<dbReference type="AlphaFoldDB" id="A0A2P8EAG2"/>
<name>A0A2P8EAG2_9BACT</name>
<dbReference type="PROSITE" id="PS51257">
    <property type="entry name" value="PROKAR_LIPOPROTEIN"/>
    <property type="match status" value="1"/>
</dbReference>
<dbReference type="InterPro" id="IPR025645">
    <property type="entry name" value="DUF4349"/>
</dbReference>
<evidence type="ECO:0000256" key="1">
    <source>
        <dbReference type="SAM" id="Coils"/>
    </source>
</evidence>
<proteinExistence type="predicted"/>
<comment type="caution">
    <text evidence="4">The sequence shown here is derived from an EMBL/GenBank/DDBJ whole genome shotgun (WGS) entry which is preliminary data.</text>
</comment>
<feature type="coiled-coil region" evidence="1">
    <location>
        <begin position="154"/>
        <end position="208"/>
    </location>
</feature>
<accession>A0A2P8EAG2</accession>
<dbReference type="RefSeq" id="WP_106566371.1">
    <property type="nucleotide sequence ID" value="NZ_PYGF01000002.1"/>
</dbReference>
<keyword evidence="2" id="KW-0812">Transmembrane</keyword>
<evidence type="ECO:0000259" key="3">
    <source>
        <dbReference type="Pfam" id="PF14257"/>
    </source>
</evidence>
<keyword evidence="5" id="KW-1185">Reference proteome</keyword>
<dbReference type="Proteomes" id="UP000240708">
    <property type="component" value="Unassembled WGS sequence"/>
</dbReference>
<feature type="transmembrane region" description="Helical" evidence="2">
    <location>
        <begin position="246"/>
        <end position="271"/>
    </location>
</feature>
<dbReference type="EMBL" id="PYGF01000002">
    <property type="protein sequence ID" value="PSL06444.1"/>
    <property type="molecule type" value="Genomic_DNA"/>
</dbReference>
<feature type="domain" description="DUF4349" evidence="3">
    <location>
        <begin position="65"/>
        <end position="270"/>
    </location>
</feature>
<gene>
    <name evidence="4" type="ORF">CLV48_102260</name>
</gene>
<evidence type="ECO:0000256" key="2">
    <source>
        <dbReference type="SAM" id="Phobius"/>
    </source>
</evidence>
<protein>
    <submittedName>
        <fullName evidence="4">Uncharacterized protein DUF4349</fullName>
    </submittedName>
</protein>
<keyword evidence="2" id="KW-1133">Transmembrane helix</keyword>
<organism evidence="4 5">
    <name type="scientific">Cecembia rubra</name>
    <dbReference type="NCBI Taxonomy" id="1485585"/>
    <lineage>
        <taxon>Bacteria</taxon>
        <taxon>Pseudomonadati</taxon>
        <taxon>Bacteroidota</taxon>
        <taxon>Cytophagia</taxon>
        <taxon>Cytophagales</taxon>
        <taxon>Cyclobacteriaceae</taxon>
        <taxon>Cecembia</taxon>
    </lineage>
</organism>
<evidence type="ECO:0000313" key="4">
    <source>
        <dbReference type="EMBL" id="PSL06444.1"/>
    </source>
</evidence>
<sequence>MKQLFLIIQPAIFLFIVGACQNSGDSTGQLVDLGKDFEEMLDVPTTEQPSNFQSEDFENPLSNQRMLVKRGALEFESVQLENDYQKIRNFLPHFNAYLESENFSNNDYSSTYQLRIKVPVAQFESLMDTLSSVGKRTTNKSSNAEDVTRSFRDLKATIESKKALENRYRELLSKATQVKDMLEIERNLNDLRNEIEGYEGRFRTLQTDINYSTINLYFFQLKDQKQGLEPSFFNRLTKAFQGGWDLFIWLLLALVRLWPIGVLGVFIWMAIMMVKRKNKSKI</sequence>